<dbReference type="PANTHER" id="PTHR10640:SF7">
    <property type="entry name" value="METHYLTHIORIBULOSE-1-PHOSPHATE DEHYDRATASE"/>
    <property type="match status" value="1"/>
</dbReference>
<dbReference type="GO" id="GO:0046570">
    <property type="term" value="F:methylthioribulose 1-phosphate dehydratase activity"/>
    <property type="evidence" value="ECO:0007669"/>
    <property type="project" value="TreeGrafter"/>
</dbReference>
<accession>A0A8S3RY78</accession>
<evidence type="ECO:0000259" key="2">
    <source>
        <dbReference type="Pfam" id="PF00596"/>
    </source>
</evidence>
<dbReference type="GO" id="GO:0005737">
    <property type="term" value="C:cytoplasm"/>
    <property type="evidence" value="ECO:0007669"/>
    <property type="project" value="TreeGrafter"/>
</dbReference>
<protein>
    <recommendedName>
        <fullName evidence="2">Class II aldolase/adducin N-terminal domain-containing protein</fullName>
    </recommendedName>
</protein>
<proteinExistence type="inferred from homology"/>
<comment type="caution">
    <text evidence="3">The sequence shown here is derived from an EMBL/GenBank/DDBJ whole genome shotgun (WGS) entry which is preliminary data.</text>
</comment>
<dbReference type="Gene3D" id="3.40.225.10">
    <property type="entry name" value="Class II aldolase/adducin N-terminal domain"/>
    <property type="match status" value="1"/>
</dbReference>
<dbReference type="InterPro" id="IPR001303">
    <property type="entry name" value="Aldolase_II/adducin_N"/>
</dbReference>
<dbReference type="GO" id="GO:0019509">
    <property type="term" value="P:L-methionine salvage from methylthioadenosine"/>
    <property type="evidence" value="ECO:0007669"/>
    <property type="project" value="TreeGrafter"/>
</dbReference>
<reference evidence="3" key="1">
    <citation type="submission" date="2021-03" db="EMBL/GenBank/DDBJ databases">
        <authorList>
            <person name="Bekaert M."/>
        </authorList>
    </citation>
    <scope>NUCLEOTIDE SEQUENCE</scope>
</reference>
<dbReference type="Pfam" id="PF00596">
    <property type="entry name" value="Aldolase_II"/>
    <property type="match status" value="1"/>
</dbReference>
<name>A0A8S3RY78_MYTED</name>
<dbReference type="EMBL" id="CAJPWZ010001274">
    <property type="protein sequence ID" value="CAG2211720.1"/>
    <property type="molecule type" value="Genomic_DNA"/>
</dbReference>
<evidence type="ECO:0000313" key="4">
    <source>
        <dbReference type="Proteomes" id="UP000683360"/>
    </source>
</evidence>
<keyword evidence="4" id="KW-1185">Reference proteome</keyword>
<dbReference type="AlphaFoldDB" id="A0A8S3RY78"/>
<dbReference type="InterPro" id="IPR036409">
    <property type="entry name" value="Aldolase_II/adducin_N_sf"/>
</dbReference>
<organism evidence="3 4">
    <name type="scientific">Mytilus edulis</name>
    <name type="common">Blue mussel</name>
    <dbReference type="NCBI Taxonomy" id="6550"/>
    <lineage>
        <taxon>Eukaryota</taxon>
        <taxon>Metazoa</taxon>
        <taxon>Spiralia</taxon>
        <taxon>Lophotrochozoa</taxon>
        <taxon>Mollusca</taxon>
        <taxon>Bivalvia</taxon>
        <taxon>Autobranchia</taxon>
        <taxon>Pteriomorphia</taxon>
        <taxon>Mytilida</taxon>
        <taxon>Mytiloidea</taxon>
        <taxon>Mytilidae</taxon>
        <taxon>Mytilinae</taxon>
        <taxon>Mytilus</taxon>
    </lineage>
</organism>
<dbReference type="Proteomes" id="UP000683360">
    <property type="component" value="Unassembled WGS sequence"/>
</dbReference>
<sequence>MYTYSLKYLFSGKNNKYFDELVVPIVEGQPEEIDLAPYVAKALEDYPDTSCVIIRRHGMYVVGPTWEKTKLMLESFDYLFHIAMQMKLYGLDPTQPPTESRENSKRLLLDDPDVATRFAQMEITIQKLTQQLSQLENNAGAGSTYVRWGRSLCSGDNTELVYSGYAAGQLYLHSSYTNRHGGPSNLLCMPGDPELTDITGNGTSLLYGAEYQENILKPDAHDEDVPCAVCRNTKTQNTLMIPGRKSCYSGWQKEYQGLVVSGHLAYSASSYLCMDKDPEYVPGGQVNNDGSLLYVTTTKCGSLPCPPYTNDKAINCVVCSK</sequence>
<comment type="similarity">
    <text evidence="1">Belongs to the aldolase class II family. Adducin subfamily.</text>
</comment>
<gene>
    <name evidence="3" type="ORF">MEDL_25768</name>
</gene>
<feature type="domain" description="Class II aldolase/adducin N-terminal" evidence="2">
    <location>
        <begin position="21"/>
        <end position="83"/>
    </location>
</feature>
<dbReference type="OrthoDB" id="6040987at2759"/>
<evidence type="ECO:0000313" key="3">
    <source>
        <dbReference type="EMBL" id="CAG2211720.1"/>
    </source>
</evidence>
<evidence type="ECO:0000256" key="1">
    <source>
        <dbReference type="ARBA" id="ARBA00006274"/>
    </source>
</evidence>
<dbReference type="SUPFAM" id="SSF53639">
    <property type="entry name" value="AraD/HMP-PK domain-like"/>
    <property type="match status" value="1"/>
</dbReference>
<dbReference type="PANTHER" id="PTHR10640">
    <property type="entry name" value="METHYLTHIORIBULOSE-1-PHOSPHATE DEHYDRATASE"/>
    <property type="match status" value="1"/>
</dbReference>